<comment type="caution">
    <text evidence="1">The sequence shown here is derived from an EMBL/GenBank/DDBJ whole genome shotgun (WGS) entry which is preliminary data.</text>
</comment>
<keyword evidence="2" id="KW-1185">Reference proteome</keyword>
<gene>
    <name evidence="1" type="ORF">E5336_06975</name>
</gene>
<keyword evidence="1" id="KW-0378">Hydrolase</keyword>
<reference evidence="1" key="1">
    <citation type="submission" date="2019-04" db="EMBL/GenBank/DDBJ databases">
        <title>Microbes associate with the intestines of laboratory mice.</title>
        <authorList>
            <person name="Navarre W."/>
            <person name="Wong E."/>
            <person name="Huang K."/>
            <person name="Tropini C."/>
            <person name="Ng K."/>
            <person name="Yu B."/>
        </authorList>
    </citation>
    <scope>NUCLEOTIDE SEQUENCE</scope>
    <source>
        <strain evidence="1">NM09_H32</strain>
    </source>
</reference>
<accession>A0AC61R8I0</accession>
<dbReference type="EMBL" id="SRYG01000012">
    <property type="protein sequence ID" value="TGY65888.1"/>
    <property type="molecule type" value="Genomic_DNA"/>
</dbReference>
<sequence>MKKKWKRILRALPLRGKVALLGGFAFFVFLTGFFAFKILQPEMPGRIYIQKQTQLKPENMAEVLQERKKKELQTMMDSGAIDVIAAFDDYALFGDSRAYGLKSYGVLDPDFVYAEAGHTILNCTDYKDVIQQTRPARLVFSYGVNDMGLEIGGDGDNAYAQTFEQKIDELLAVVPDAKVFVCSIIDVTPSAKERSPRWDKAARYNVQLQEMCQRRGWIYVDNDPLGNDLSNYQEDGVHFTPDFTWTWARNISKTMWETVFASE</sequence>
<protein>
    <submittedName>
        <fullName evidence="1">SGNH/GDSL hydrolase family protein</fullName>
    </submittedName>
</protein>
<evidence type="ECO:0000313" key="1">
    <source>
        <dbReference type="EMBL" id="TGY65888.1"/>
    </source>
</evidence>
<proteinExistence type="predicted"/>
<evidence type="ECO:0000313" key="2">
    <source>
        <dbReference type="Proteomes" id="UP000308836"/>
    </source>
</evidence>
<organism evidence="1 2">
    <name type="scientific">Dubosiella muris</name>
    <dbReference type="NCBI Taxonomy" id="3038133"/>
    <lineage>
        <taxon>Bacteria</taxon>
        <taxon>Bacillati</taxon>
        <taxon>Bacillota</taxon>
        <taxon>Erysipelotrichia</taxon>
        <taxon>Erysipelotrichales</taxon>
        <taxon>Erysipelotrichaceae</taxon>
        <taxon>Dubosiella</taxon>
    </lineage>
</organism>
<name>A0AC61R8I0_9FIRM</name>
<dbReference type="Proteomes" id="UP000308836">
    <property type="component" value="Unassembled WGS sequence"/>
</dbReference>